<evidence type="ECO:0000313" key="4">
    <source>
        <dbReference type="EMBL" id="SDQ94032.1"/>
    </source>
</evidence>
<dbReference type="Gene3D" id="1.20.200.10">
    <property type="entry name" value="Fumarase/aspartase (Central domain)"/>
    <property type="match status" value="1"/>
</dbReference>
<comment type="similarity">
    <text evidence="2">Belongs to the class-II fumarase/aspartase family.</text>
</comment>
<dbReference type="GO" id="GO:0016829">
    <property type="term" value="F:lyase activity"/>
    <property type="evidence" value="ECO:0007669"/>
    <property type="project" value="UniProtKB-KW"/>
</dbReference>
<dbReference type="GO" id="GO:0016853">
    <property type="term" value="F:isomerase activity"/>
    <property type="evidence" value="ECO:0007669"/>
    <property type="project" value="UniProtKB-KW"/>
</dbReference>
<dbReference type="Gene3D" id="1.10.40.30">
    <property type="entry name" value="Fumarase/aspartase (C-terminal domain)"/>
    <property type="match status" value="1"/>
</dbReference>
<dbReference type="SUPFAM" id="SSF48557">
    <property type="entry name" value="L-aspartase-like"/>
    <property type="match status" value="1"/>
</dbReference>
<dbReference type="OrthoDB" id="9768878at2"/>
<feature type="domain" description="Adenylosuccinate lyase C-terminal" evidence="3">
    <location>
        <begin position="384"/>
        <end position="465"/>
    </location>
</feature>
<keyword evidence="1" id="KW-0456">Lyase</keyword>
<dbReference type="InterPro" id="IPR024083">
    <property type="entry name" value="Fumarase/histidase_N"/>
</dbReference>
<dbReference type="InterPro" id="IPR022761">
    <property type="entry name" value="Fumarate_lyase_N"/>
</dbReference>
<evidence type="ECO:0000259" key="3">
    <source>
        <dbReference type="SMART" id="SM00998"/>
    </source>
</evidence>
<evidence type="ECO:0000256" key="2">
    <source>
        <dbReference type="ARBA" id="ARBA00034772"/>
    </source>
</evidence>
<dbReference type="PANTHER" id="PTHR43172:SF2">
    <property type="entry name" value="ADENYLOSUCCINATE LYASE C-TERMINAL DOMAIN-CONTAINING PROTEIN"/>
    <property type="match status" value="1"/>
</dbReference>
<dbReference type="PRINTS" id="PR00149">
    <property type="entry name" value="FUMRATELYASE"/>
</dbReference>
<name>A0A1H1EZ81_9MICC</name>
<dbReference type="InterPro" id="IPR019468">
    <property type="entry name" value="AdenyloSucc_lyase_C"/>
</dbReference>
<evidence type="ECO:0000256" key="1">
    <source>
        <dbReference type="ARBA" id="ARBA00023239"/>
    </source>
</evidence>
<keyword evidence="5" id="KW-1185">Reference proteome</keyword>
<dbReference type="Pfam" id="PF00206">
    <property type="entry name" value="Lyase_1"/>
    <property type="match status" value="1"/>
</dbReference>
<proteinExistence type="inferred from homology"/>
<gene>
    <name evidence="4" type="ORF">SAMN04489742_3167</name>
</gene>
<protein>
    <submittedName>
        <fullName evidence="4">3-carboxy-cis,cis-muconate cycloisomerase</fullName>
    </submittedName>
</protein>
<dbReference type="SMART" id="SM00998">
    <property type="entry name" value="ADSL_C"/>
    <property type="match status" value="1"/>
</dbReference>
<reference evidence="4 5" key="1">
    <citation type="submission" date="2016-10" db="EMBL/GenBank/DDBJ databases">
        <authorList>
            <person name="de Groot N.N."/>
        </authorList>
    </citation>
    <scope>NUCLEOTIDE SEQUENCE [LARGE SCALE GENOMIC DNA]</scope>
    <source>
        <strain evidence="4 5">DSM 20117</strain>
    </source>
</reference>
<accession>A0A1H1EZ81</accession>
<dbReference type="RefSeq" id="WP_074701272.1">
    <property type="nucleotide sequence ID" value="NZ_CP018863.1"/>
</dbReference>
<dbReference type="EMBL" id="FNKH01000002">
    <property type="protein sequence ID" value="SDQ94032.1"/>
    <property type="molecule type" value="Genomic_DNA"/>
</dbReference>
<organism evidence="4 5">
    <name type="scientific">Crystallibacter crystallopoietes</name>
    <dbReference type="NCBI Taxonomy" id="37928"/>
    <lineage>
        <taxon>Bacteria</taxon>
        <taxon>Bacillati</taxon>
        <taxon>Actinomycetota</taxon>
        <taxon>Actinomycetes</taxon>
        <taxon>Micrococcales</taxon>
        <taxon>Micrococcaceae</taxon>
        <taxon>Crystallibacter</taxon>
    </lineage>
</organism>
<keyword evidence="4" id="KW-0413">Isomerase</keyword>
<evidence type="ECO:0000313" key="5">
    <source>
        <dbReference type="Proteomes" id="UP000181917"/>
    </source>
</evidence>
<dbReference type="PANTHER" id="PTHR43172">
    <property type="entry name" value="ADENYLOSUCCINATE LYASE"/>
    <property type="match status" value="1"/>
</dbReference>
<dbReference type="InterPro" id="IPR008948">
    <property type="entry name" value="L-Aspartase-like"/>
</dbReference>
<dbReference type="Gene3D" id="1.10.275.10">
    <property type="entry name" value="Fumarase/aspartase (N-terminal domain)"/>
    <property type="match status" value="1"/>
</dbReference>
<dbReference type="AlphaFoldDB" id="A0A1H1EZ81"/>
<dbReference type="KEGG" id="acry:AC20117_01640"/>
<sequence length="474" mass="48488">MNPADNADFGLLSPASAGTAASRLTSDYQFIQAMLDVELEWVRVLAAAGYVDAGLIPAVEAASTAEQYDAASLAERAQGGGNPVIALLGDLRARVKESSPAAAAAIHKGATSQDILDSALLLMASRTLEVILADLKSAAAALAGLAETHRGTVTVARTLTQHSLPSTFGLKAANWLSGVGQAGVQLSEVAGRLPLQWGGAAGTMAALTAVAVKGAQNNTANNDGGALALAAQLAERLGLADPVAPWQTNRLPVTALAAALADVLAAAGKVANDVLLLSRPEFGELSEPRAEGRGVSSAMPQKQNPVLSVLIRSAALAAPGHLAQVQAAAAGAIDERPDGSWHLEWQALRQLLRLAGGAAAKLAELSAGLVVHADRMQENLAITGPLVVSEKIMATVAPLLDDGVPGTGKPKVQALVNESLSGGTPFAQLLRGAVPEDKLSDADLQALLDPAGYLGQSDELITRIIEHFSDWSQA</sequence>
<dbReference type="Proteomes" id="UP000181917">
    <property type="component" value="Unassembled WGS sequence"/>
</dbReference>
<dbReference type="InterPro" id="IPR000362">
    <property type="entry name" value="Fumarate_lyase_fam"/>
</dbReference>
<dbReference type="STRING" id="37928.SAMN04489742_3167"/>